<feature type="transmembrane region" description="Helical" evidence="1">
    <location>
        <begin position="16"/>
        <end position="41"/>
    </location>
</feature>
<accession>A0AAW9K4P4</accession>
<dbReference type="AlphaFoldDB" id="A0AAW9K4P4"/>
<dbReference type="GO" id="GO:0030420">
    <property type="term" value="P:establishment of competence for transformation"/>
    <property type="evidence" value="ECO:0007669"/>
    <property type="project" value="UniProtKB-KW"/>
</dbReference>
<dbReference type="GO" id="GO:0009986">
    <property type="term" value="C:cell surface"/>
    <property type="evidence" value="ECO:0007669"/>
    <property type="project" value="UniProtKB-SubCell"/>
</dbReference>
<sequence>MKNNLKIVHSSTKNNFIAGFTLLEALVATFILFICVSILSLSLQNYQRIREVTFKDRQLEWHLFLNQFEEEVKNTSLVKIEVEKVVFNRDNSPEKDQFFYEKYRNMLRKRTNKGAGGHQPVLMKLETIKFKKLKNFLEIKVTFTNQESYEALVKVNYMGDS</sequence>
<name>A0AAW9K4P4_CARML</name>
<protein>
    <submittedName>
        <fullName evidence="2">Competence type IV pilus minor pilin ComGF</fullName>
    </submittedName>
</protein>
<organism evidence="2 3">
    <name type="scientific">Carnobacterium maltaromaticum</name>
    <name type="common">Carnobacterium piscicola</name>
    <dbReference type="NCBI Taxonomy" id="2751"/>
    <lineage>
        <taxon>Bacteria</taxon>
        <taxon>Bacillati</taxon>
        <taxon>Bacillota</taxon>
        <taxon>Bacilli</taxon>
        <taxon>Lactobacillales</taxon>
        <taxon>Carnobacteriaceae</taxon>
        <taxon>Carnobacterium</taxon>
    </lineage>
</organism>
<keyword evidence="1" id="KW-0812">Transmembrane</keyword>
<dbReference type="InterPro" id="IPR016977">
    <property type="entry name" value="ComGF"/>
</dbReference>
<gene>
    <name evidence="2" type="primary">comGF</name>
    <name evidence="2" type="ORF">RAK27_06670</name>
</gene>
<keyword evidence="1" id="KW-0472">Membrane</keyword>
<dbReference type="EMBL" id="JAVBVO010000003">
    <property type="protein sequence ID" value="MDZ5758342.1"/>
    <property type="molecule type" value="Genomic_DNA"/>
</dbReference>
<evidence type="ECO:0000313" key="3">
    <source>
        <dbReference type="Proteomes" id="UP001290462"/>
    </source>
</evidence>
<evidence type="ECO:0000313" key="2">
    <source>
        <dbReference type="EMBL" id="MDZ5758342.1"/>
    </source>
</evidence>
<proteinExistence type="predicted"/>
<reference evidence="2" key="1">
    <citation type="submission" date="2023-08" db="EMBL/GenBank/DDBJ databases">
        <title>Genomic characterization of piscicolin 126 produced by Carnobacterium maltaromaticum CM22 strain isolated from salmon (Salmo salar).</title>
        <authorList>
            <person name="Gonzalez-Gragera E."/>
            <person name="Garcia-Lopez J.D."/>
            <person name="Teso-Perez C."/>
            <person name="Gimenez-Hernandez I."/>
            <person name="Peralta-Sanchez J.M."/>
            <person name="Valdivia E."/>
            <person name="Montalban-Lopez M."/>
            <person name="Martin-Platero A.M."/>
            <person name="Banos A."/>
            <person name="Martinez-Bueno M."/>
        </authorList>
    </citation>
    <scope>NUCLEOTIDE SEQUENCE</scope>
    <source>
        <strain evidence="2">CM22</strain>
    </source>
</reference>
<evidence type="ECO:0000256" key="1">
    <source>
        <dbReference type="SAM" id="Phobius"/>
    </source>
</evidence>
<comment type="caution">
    <text evidence="2">The sequence shown here is derived from an EMBL/GenBank/DDBJ whole genome shotgun (WGS) entry which is preliminary data.</text>
</comment>
<dbReference type="NCBIfam" id="NF041002">
    <property type="entry name" value="pilin_ComGF"/>
    <property type="match status" value="1"/>
</dbReference>
<dbReference type="RefSeq" id="WP_322808741.1">
    <property type="nucleotide sequence ID" value="NZ_JAVBVO010000003.1"/>
</dbReference>
<dbReference type="Proteomes" id="UP001290462">
    <property type="component" value="Unassembled WGS sequence"/>
</dbReference>
<dbReference type="Pfam" id="PF15980">
    <property type="entry name" value="ComGF"/>
    <property type="match status" value="1"/>
</dbReference>
<keyword evidence="1" id="KW-1133">Transmembrane helix</keyword>